<organism evidence="1 2">
    <name type="scientific">Nostocoides veronense</name>
    <dbReference type="NCBI Taxonomy" id="330836"/>
    <lineage>
        <taxon>Bacteria</taxon>
        <taxon>Bacillati</taxon>
        <taxon>Actinomycetota</taxon>
        <taxon>Actinomycetes</taxon>
        <taxon>Micrococcales</taxon>
        <taxon>Intrasporangiaceae</taxon>
        <taxon>Nostocoides</taxon>
    </lineage>
</organism>
<dbReference type="EMBL" id="BAAAPO010000063">
    <property type="protein sequence ID" value="GAA1809611.1"/>
    <property type="molecule type" value="Genomic_DNA"/>
</dbReference>
<proteinExistence type="predicted"/>
<evidence type="ECO:0000313" key="2">
    <source>
        <dbReference type="Proteomes" id="UP001499938"/>
    </source>
</evidence>
<keyword evidence="2" id="KW-1185">Reference proteome</keyword>
<gene>
    <name evidence="1" type="ORF">GCM10009811_35960</name>
</gene>
<evidence type="ECO:0000313" key="1">
    <source>
        <dbReference type="EMBL" id="GAA1809611.1"/>
    </source>
</evidence>
<accession>A0ABN2M566</accession>
<protein>
    <submittedName>
        <fullName evidence="1">Uncharacterized protein</fullName>
    </submittedName>
</protein>
<sequence>MLGLDIGGVLVDRLAEGEDTSFFGSRPMETPAVDGAGEAVERLLAAFDCRVHIVSKAGPRIATLSRQWLAEQEMLPGPLLESQVHFVRDRADKAPICRRLGVTHFVDDRLSVLNHLADVDRRVLFTGGLGVHPAPPMGSVPVSVAMEKSPLVAM</sequence>
<comment type="caution">
    <text evidence="1">The sequence shown here is derived from an EMBL/GenBank/DDBJ whole genome shotgun (WGS) entry which is preliminary data.</text>
</comment>
<dbReference type="Proteomes" id="UP001499938">
    <property type="component" value="Unassembled WGS sequence"/>
</dbReference>
<name>A0ABN2M566_9MICO</name>
<reference evidence="1 2" key="1">
    <citation type="journal article" date="2019" name="Int. J. Syst. Evol. Microbiol.">
        <title>The Global Catalogue of Microorganisms (GCM) 10K type strain sequencing project: providing services to taxonomists for standard genome sequencing and annotation.</title>
        <authorList>
            <consortium name="The Broad Institute Genomics Platform"/>
            <consortium name="The Broad Institute Genome Sequencing Center for Infectious Disease"/>
            <person name="Wu L."/>
            <person name="Ma J."/>
        </authorList>
    </citation>
    <scope>NUCLEOTIDE SEQUENCE [LARGE SCALE GENOMIC DNA]</scope>
    <source>
        <strain evidence="1 2">JCM 15592</strain>
    </source>
</reference>